<dbReference type="Gene3D" id="1.10.1420.10">
    <property type="match status" value="1"/>
</dbReference>
<organism evidence="8 9">
    <name type="scientific">Polyrhizophydium stewartii</name>
    <dbReference type="NCBI Taxonomy" id="2732419"/>
    <lineage>
        <taxon>Eukaryota</taxon>
        <taxon>Fungi</taxon>
        <taxon>Fungi incertae sedis</taxon>
        <taxon>Chytridiomycota</taxon>
        <taxon>Chytridiomycota incertae sedis</taxon>
        <taxon>Chytridiomycetes</taxon>
        <taxon>Rhizophydiales</taxon>
        <taxon>Rhizophydiales incertae sedis</taxon>
        <taxon>Polyrhizophydium</taxon>
    </lineage>
</organism>
<dbReference type="SUPFAM" id="SSF48334">
    <property type="entry name" value="DNA repair protein MutS, domain III"/>
    <property type="match status" value="1"/>
</dbReference>
<dbReference type="PANTHER" id="PTHR11361:SF21">
    <property type="entry name" value="MUTS PROTEIN HOMOLOG 4"/>
    <property type="match status" value="1"/>
</dbReference>
<dbReference type="InterPro" id="IPR045076">
    <property type="entry name" value="MutS"/>
</dbReference>
<evidence type="ECO:0000256" key="3">
    <source>
        <dbReference type="ARBA" id="ARBA00022840"/>
    </source>
</evidence>
<comment type="subcellular location">
    <subcellularLocation>
        <location evidence="6">Cytoplasm</location>
    </subcellularLocation>
</comment>
<evidence type="ECO:0000313" key="9">
    <source>
        <dbReference type="Proteomes" id="UP001527925"/>
    </source>
</evidence>
<evidence type="ECO:0000256" key="2">
    <source>
        <dbReference type="ARBA" id="ARBA00022741"/>
    </source>
</evidence>
<dbReference type="InterPro" id="IPR007696">
    <property type="entry name" value="DNA_mismatch_repair_MutS_core"/>
</dbReference>
<dbReference type="InterPro" id="IPR027524">
    <property type="entry name" value="eIF3h"/>
</dbReference>
<comment type="subunit">
    <text evidence="6">Component of the eukaryotic translation initiation factor 3 (eIF-3) complex.</text>
</comment>
<dbReference type="EMBL" id="JADGIZ020000012">
    <property type="protein sequence ID" value="KAL2917178.1"/>
    <property type="molecule type" value="Genomic_DNA"/>
</dbReference>
<evidence type="ECO:0000259" key="7">
    <source>
        <dbReference type="PROSITE" id="PS50249"/>
    </source>
</evidence>
<dbReference type="Gene3D" id="3.40.140.10">
    <property type="entry name" value="Cytidine Deaminase, domain 2"/>
    <property type="match status" value="1"/>
</dbReference>
<dbReference type="CDD" id="cd08065">
    <property type="entry name" value="MPN_eIF3h"/>
    <property type="match status" value="1"/>
</dbReference>
<dbReference type="InterPro" id="IPR036678">
    <property type="entry name" value="MutS_con_dom_sf"/>
</dbReference>
<keyword evidence="9" id="KW-1185">Reference proteome</keyword>
<evidence type="ECO:0000256" key="1">
    <source>
        <dbReference type="ARBA" id="ARBA00006271"/>
    </source>
</evidence>
<dbReference type="PROSITE" id="PS50249">
    <property type="entry name" value="MPN"/>
    <property type="match status" value="1"/>
</dbReference>
<evidence type="ECO:0000313" key="8">
    <source>
        <dbReference type="EMBL" id="KAL2917178.1"/>
    </source>
</evidence>
<dbReference type="InterPro" id="IPR007861">
    <property type="entry name" value="DNA_mismatch_repair_MutS_clamp"/>
</dbReference>
<dbReference type="Gene3D" id="6.10.140.80">
    <property type="match status" value="1"/>
</dbReference>
<dbReference type="Proteomes" id="UP001527925">
    <property type="component" value="Unassembled WGS sequence"/>
</dbReference>
<dbReference type="InterPro" id="IPR027417">
    <property type="entry name" value="P-loop_NTPase"/>
</dbReference>
<keyword evidence="2" id="KW-0547">Nucleotide-binding</keyword>
<comment type="function">
    <text evidence="6">Component of the eukaryotic translation initiation factor 3 (eIF-3) complex, which is involved in protein synthesis of a specialized repertoire of mRNAs and, together with other initiation factors, stimulates binding of mRNA and methionyl-tRNAi to the 40S ribosome. The eIF-3 complex specifically targets and initiates translation of a subset of mRNAs involved in cell proliferation.</text>
</comment>
<dbReference type="PROSITE" id="PS00486">
    <property type="entry name" value="DNA_MISMATCH_REPAIR_2"/>
    <property type="match status" value="1"/>
</dbReference>
<dbReference type="InterPro" id="IPR000555">
    <property type="entry name" value="JAMM/MPN+_dom"/>
</dbReference>
<dbReference type="Gene3D" id="3.40.50.300">
    <property type="entry name" value="P-loop containing nucleotide triphosphate hydrolases"/>
    <property type="match status" value="1"/>
</dbReference>
<keyword evidence="5" id="KW-0469">Meiosis</keyword>
<dbReference type="Pfam" id="PF01398">
    <property type="entry name" value="JAB"/>
    <property type="match status" value="1"/>
</dbReference>
<accession>A0ABR4NCF2</accession>
<evidence type="ECO:0000256" key="5">
    <source>
        <dbReference type="ARBA" id="ARBA00023254"/>
    </source>
</evidence>
<protein>
    <recommendedName>
        <fullName evidence="6">Eukaryotic translation initiation factor 3 subunit H</fullName>
        <shortName evidence="6">eIF3h</shortName>
    </recommendedName>
</protein>
<keyword evidence="6" id="KW-0963">Cytoplasm</keyword>
<dbReference type="InterPro" id="IPR000432">
    <property type="entry name" value="DNA_mismatch_repair_MutS_C"/>
</dbReference>
<comment type="similarity">
    <text evidence="6">Belongs to the eIF-3 subunit H family.</text>
</comment>
<comment type="similarity">
    <text evidence="1">Belongs to the DNA mismatch repair MutS family.</text>
</comment>
<evidence type="ECO:0000256" key="6">
    <source>
        <dbReference type="HAMAP-Rule" id="MF_03007"/>
    </source>
</evidence>
<dbReference type="PANTHER" id="PTHR11361">
    <property type="entry name" value="DNA MISMATCH REPAIR PROTEIN MUTS FAMILY MEMBER"/>
    <property type="match status" value="1"/>
</dbReference>
<evidence type="ECO:0000256" key="4">
    <source>
        <dbReference type="ARBA" id="ARBA00023125"/>
    </source>
</evidence>
<dbReference type="InterPro" id="IPR007860">
    <property type="entry name" value="DNA_mmatch_repair_MutS_con_dom"/>
</dbReference>
<feature type="domain" description="MPN" evidence="7">
    <location>
        <begin position="805"/>
        <end position="947"/>
    </location>
</feature>
<keyword evidence="6" id="KW-0396">Initiation factor</keyword>
<dbReference type="SMART" id="SM00232">
    <property type="entry name" value="JAB_MPN"/>
    <property type="match status" value="1"/>
</dbReference>
<dbReference type="InterPro" id="IPR036187">
    <property type="entry name" value="DNA_mismatch_repair_MutS_sf"/>
</dbReference>
<sequence length="1158" mass="125918">MCHDFPSAAASVTGSESAHVSGAGAHSHKSFIVAVAEGRGTASEVGIAAIDLRTSECILSQFGDTPTCAKTLHRLGTLDPLQIIVSATTIEPTQSKLFQLVDAAMPSNEIIAVERKYFNDVTGLAVIRQLGLHEHEETLIPGLSQKCFCLSAAAALLKYIESVQNIVFTNHSLRFKYVSAEGVMMIDPITARNLELVQNLGGRHSRDTLFGALNGTKTSMGGLVSHPRTIFEIQQALSGFLDVDHLISSLVQIHRKHTVRHAEQAVNTVIVLKHILLQIGSVAAAIENAEPVLLRAVHAVLSDQGFQTLLETIDAVINEDVTFQKTAIGLRNQRCFAVRSGFNGLLDVARQTYKEATADVHELVEHYAEQYRLPIKLAFSPTVGFQMKISLDFLPRGQQLPAEFINRVDRGKQAVFTSLKLMSQNDRIRESLTEVYLMGDKIVSDLTSKLRESLAVLYRLSESIALLDMITGFAHVAEQSRAVRPEFTTALAIKNGRHPILESMSDASLAVVPNDVFSDATARLQIITGSNMSGKTTYLRQIALISVMAQTGSFVFADYVSVRLLDRLVLFSRIGTDDSLEANSSSFMCEMRESAFIVDNATDRSLVVIDELGRGTSTCDGLGVSFAICEHLLRRTHAHTFLVTHFGDLAAAFADVPGVVVLHMQATLLAAASPFSFSFKVKPGPNTVECYGIHAAGLAGLAQDVIARATEVSAALRQHRAALQDQNAAERAAHDAQRARVRLAYRLFQALWAGALGDAEMRRFLGDLRDDQTVAAFDAPPDLPDVDWDGASEQALLVSKKIEAVQLDALAVLKLVKHCRDNHPSTSTGQLLGVDVAGTLEITNCFPFVSGSTATDEAAAAAEEGDDMDGADYQLHMLRCLRALNFDAQTVGWYQSTLMGSFWNQALIETQYNYQKAFANAVVVVYDLAKSTQGGLSLRALRLSDTFMSVFETSKFSMENILKHRLTPATMFESVPIKIHSSHLLSAALAEISAQTAYPASVPAALSFPPSLFPARVPVSAAPLAPNFDTLELSSESYLEKHLEYLTETIDEHGQEQWRIQGWQRSFQKEQQKAQQAVALMSAENAASIAAGTGPVHTEDELKAVPPSLAKVIASEPSLLETLVITNQIDTYCKQINQFAGPTLSKMFIARGLQASAN</sequence>
<comment type="caution">
    <text evidence="8">The sequence shown here is derived from an EMBL/GenBank/DDBJ whole genome shotgun (WGS) entry which is preliminary data.</text>
</comment>
<keyword evidence="6" id="KW-0648">Protein biosynthesis</keyword>
<reference evidence="8 9" key="1">
    <citation type="submission" date="2023-09" db="EMBL/GenBank/DDBJ databases">
        <title>Pangenome analysis of Batrachochytrium dendrobatidis and related Chytrids.</title>
        <authorList>
            <person name="Yacoub M.N."/>
            <person name="Stajich J.E."/>
            <person name="James T.Y."/>
        </authorList>
    </citation>
    <scope>NUCLEOTIDE SEQUENCE [LARGE SCALE GENOMIC DNA]</scope>
    <source>
        <strain evidence="8 9">JEL0888</strain>
    </source>
</reference>
<dbReference type="SUPFAM" id="SSF53150">
    <property type="entry name" value="DNA repair protein MutS, domain II"/>
    <property type="match status" value="1"/>
</dbReference>
<name>A0ABR4NCF2_9FUNG</name>
<keyword evidence="4" id="KW-0238">DNA-binding</keyword>
<dbReference type="Pfam" id="PF19445">
    <property type="entry name" value="eIF3h_C"/>
    <property type="match status" value="2"/>
</dbReference>
<dbReference type="Pfam" id="PF00488">
    <property type="entry name" value="MutS_V"/>
    <property type="match status" value="1"/>
</dbReference>
<dbReference type="SMART" id="SM00534">
    <property type="entry name" value="MUTSac"/>
    <property type="match status" value="1"/>
</dbReference>
<dbReference type="InterPro" id="IPR037518">
    <property type="entry name" value="MPN"/>
</dbReference>
<dbReference type="HAMAP" id="MF_03007">
    <property type="entry name" value="eIF3h"/>
    <property type="match status" value="1"/>
</dbReference>
<proteinExistence type="inferred from homology"/>
<gene>
    <name evidence="8" type="primary">MSH4</name>
    <name evidence="8" type="ORF">HK105_203242</name>
</gene>
<dbReference type="InterPro" id="IPR045810">
    <property type="entry name" value="eIF3h_C"/>
</dbReference>
<dbReference type="Pfam" id="PF05188">
    <property type="entry name" value="MutS_II"/>
    <property type="match status" value="1"/>
</dbReference>
<keyword evidence="3" id="KW-0067">ATP-binding</keyword>
<dbReference type="SUPFAM" id="SSF52540">
    <property type="entry name" value="P-loop containing nucleoside triphosphate hydrolases"/>
    <property type="match status" value="1"/>
</dbReference>
<dbReference type="Pfam" id="PF05190">
    <property type="entry name" value="MutS_IV"/>
    <property type="match status" value="1"/>
</dbReference>
<dbReference type="SMART" id="SM00533">
    <property type="entry name" value="MUTSd"/>
    <property type="match status" value="1"/>
</dbReference>
<dbReference type="Gene3D" id="3.30.420.110">
    <property type="entry name" value="MutS, connector domain"/>
    <property type="match status" value="1"/>
</dbReference>